<keyword evidence="3 5" id="KW-0067">ATP-binding</keyword>
<dbReference type="SMART" id="SM00487">
    <property type="entry name" value="DEXDc"/>
    <property type="match status" value="1"/>
</dbReference>
<evidence type="ECO:0000256" key="2">
    <source>
        <dbReference type="ARBA" id="ARBA00022801"/>
    </source>
</evidence>
<keyword evidence="1 5" id="KW-0547">Nucleotide-binding</keyword>
<comment type="similarity">
    <text evidence="5">Belongs to the DEAD box helicase family.</text>
</comment>
<sequence length="576" mass="64328">MNSSMAVCHCDPRSYTYNPPNTRRHPFPKLNKRVLGYKIRPFGTTGAAAKDRSEADTFLAEESVTWASLGVSDCISRALCNVGLHRPSTVQAACIPTILAGADVVVAAETGSGKTHGYLVPLIHNLSSTLDVTENAVDDAKVRKHCNYSLVLCPNVMLCEQVVRMANSLCNGNGEPLLKTAAICGRQVLNCSFFIYLYLYVHILVMYGGVSPNNRSWLEENEKYSLTHVVVVENGMVDFSSFSWVLNRLQDISERQEEWSRRLGLSDKEPDIIVSTPVALLNYLYAIDHPEKHRRAEFMRGVKYVELEDLDDKSVVEDFETESEVGKKRDWRRVRKIYRRSKQYVFVAATLPVNGKQTAGGLLKRMFPDVSWVSGNYLHCQNPRLEQKWVEVTIDTQVDALINAVNNGLKPRMVSATEVVRTMVFVNTVEAAEAVAKILMGAQIRCVRYHSKISQEERTENLVDFQQKGGVFVCTDSAARGLDIPNVSHVIQAEFASSAVDFLHRVGRTARAGQHGLVTSLFTESNRDLVAAVRQAEELSSPVEKAFSRKRGFRNKLKKRAGLRDGVSSAQLRVPT</sequence>
<dbReference type="Pfam" id="PF00271">
    <property type="entry name" value="Helicase_C"/>
    <property type="match status" value="1"/>
</dbReference>
<dbReference type="EMBL" id="WHWC01000017">
    <property type="protein sequence ID" value="KAG8366204.1"/>
    <property type="molecule type" value="Genomic_DNA"/>
</dbReference>
<dbReference type="CDD" id="cd18787">
    <property type="entry name" value="SF2_C_DEAD"/>
    <property type="match status" value="1"/>
</dbReference>
<dbReference type="InterPro" id="IPR011545">
    <property type="entry name" value="DEAD/DEAH_box_helicase_dom"/>
</dbReference>
<dbReference type="InterPro" id="IPR014001">
    <property type="entry name" value="Helicase_ATP-bd"/>
</dbReference>
<comment type="function">
    <text evidence="5">RNA helicase.</text>
</comment>
<feature type="domain" description="Helicase C-terminal" evidence="8">
    <location>
        <begin position="397"/>
        <end position="561"/>
    </location>
</feature>
<keyword evidence="10" id="KW-1185">Reference proteome</keyword>
<keyword evidence="6" id="KW-1133">Transmembrane helix</keyword>
<feature type="transmembrane region" description="Helical" evidence="6">
    <location>
        <begin position="193"/>
        <end position="210"/>
    </location>
</feature>
<evidence type="ECO:0000256" key="3">
    <source>
        <dbReference type="ARBA" id="ARBA00022840"/>
    </source>
</evidence>
<dbReference type="GO" id="GO:0003724">
    <property type="term" value="F:RNA helicase activity"/>
    <property type="evidence" value="ECO:0007669"/>
    <property type="project" value="UniProtKB-EC"/>
</dbReference>
<dbReference type="SUPFAM" id="SSF52540">
    <property type="entry name" value="P-loop containing nucleoside triphosphate hydrolases"/>
    <property type="match status" value="1"/>
</dbReference>
<comment type="domain">
    <text evidence="5">The Q motif is unique to and characteristic of the DEAD box family of RNA helicases and controls ATP binding and hydrolysis.</text>
</comment>
<dbReference type="Gene3D" id="3.40.50.300">
    <property type="entry name" value="P-loop containing nucleotide triphosphate hydrolases"/>
    <property type="match status" value="2"/>
</dbReference>
<evidence type="ECO:0000259" key="8">
    <source>
        <dbReference type="PROSITE" id="PS51194"/>
    </source>
</evidence>
<evidence type="ECO:0000313" key="10">
    <source>
        <dbReference type="Proteomes" id="UP000826271"/>
    </source>
</evidence>
<feature type="domain" description="Helicase ATP-binding" evidence="7">
    <location>
        <begin position="95"/>
        <end position="369"/>
    </location>
</feature>
<evidence type="ECO:0000256" key="4">
    <source>
        <dbReference type="ARBA" id="ARBA00022884"/>
    </source>
</evidence>
<keyword evidence="6" id="KW-0472">Membrane</keyword>
<evidence type="ECO:0000313" key="9">
    <source>
        <dbReference type="EMBL" id="KAG8366204.1"/>
    </source>
</evidence>
<keyword evidence="5" id="KW-0347">Helicase</keyword>
<dbReference type="Pfam" id="PF00270">
    <property type="entry name" value="DEAD"/>
    <property type="match status" value="1"/>
</dbReference>
<dbReference type="EC" id="3.6.4.13" evidence="5"/>
<evidence type="ECO:0000256" key="5">
    <source>
        <dbReference type="RuleBase" id="RU365068"/>
    </source>
</evidence>
<evidence type="ECO:0000256" key="1">
    <source>
        <dbReference type="ARBA" id="ARBA00022741"/>
    </source>
</evidence>
<dbReference type="PANTHER" id="PTHR24031">
    <property type="entry name" value="RNA HELICASE"/>
    <property type="match status" value="1"/>
</dbReference>
<keyword evidence="4 5" id="KW-0694">RNA-binding</keyword>
<name>A0AAV6W7Z4_9LAMI</name>
<proteinExistence type="inferred from homology"/>
<dbReference type="InterPro" id="IPR001650">
    <property type="entry name" value="Helicase_C-like"/>
</dbReference>
<dbReference type="InterPro" id="IPR027417">
    <property type="entry name" value="P-loop_NTPase"/>
</dbReference>
<gene>
    <name evidence="9" type="ORF">BUALT_Bualt17G0052200</name>
</gene>
<comment type="catalytic activity">
    <reaction evidence="5">
        <text>ATP + H2O = ADP + phosphate + H(+)</text>
        <dbReference type="Rhea" id="RHEA:13065"/>
        <dbReference type="ChEBI" id="CHEBI:15377"/>
        <dbReference type="ChEBI" id="CHEBI:15378"/>
        <dbReference type="ChEBI" id="CHEBI:30616"/>
        <dbReference type="ChEBI" id="CHEBI:43474"/>
        <dbReference type="ChEBI" id="CHEBI:456216"/>
        <dbReference type="EC" id="3.6.4.13"/>
    </reaction>
</comment>
<evidence type="ECO:0000259" key="7">
    <source>
        <dbReference type="PROSITE" id="PS51192"/>
    </source>
</evidence>
<dbReference type="PROSITE" id="PS51192">
    <property type="entry name" value="HELICASE_ATP_BIND_1"/>
    <property type="match status" value="1"/>
</dbReference>
<dbReference type="Proteomes" id="UP000826271">
    <property type="component" value="Unassembled WGS sequence"/>
</dbReference>
<accession>A0AAV6W7Z4</accession>
<organism evidence="9 10">
    <name type="scientific">Buddleja alternifolia</name>
    <dbReference type="NCBI Taxonomy" id="168488"/>
    <lineage>
        <taxon>Eukaryota</taxon>
        <taxon>Viridiplantae</taxon>
        <taxon>Streptophyta</taxon>
        <taxon>Embryophyta</taxon>
        <taxon>Tracheophyta</taxon>
        <taxon>Spermatophyta</taxon>
        <taxon>Magnoliopsida</taxon>
        <taxon>eudicotyledons</taxon>
        <taxon>Gunneridae</taxon>
        <taxon>Pentapetalae</taxon>
        <taxon>asterids</taxon>
        <taxon>lamiids</taxon>
        <taxon>Lamiales</taxon>
        <taxon>Scrophulariaceae</taxon>
        <taxon>Buddlejeae</taxon>
        <taxon>Buddleja</taxon>
    </lineage>
</organism>
<keyword evidence="2 5" id="KW-0378">Hydrolase</keyword>
<protein>
    <recommendedName>
        <fullName evidence="5">ATP-dependent RNA helicase</fullName>
        <ecNumber evidence="5">3.6.4.13</ecNumber>
    </recommendedName>
</protein>
<dbReference type="GO" id="GO:0005524">
    <property type="term" value="F:ATP binding"/>
    <property type="evidence" value="ECO:0007669"/>
    <property type="project" value="UniProtKB-UniRule"/>
</dbReference>
<comment type="caution">
    <text evidence="9">The sequence shown here is derived from an EMBL/GenBank/DDBJ whole genome shotgun (WGS) entry which is preliminary data.</text>
</comment>
<dbReference type="PROSITE" id="PS51194">
    <property type="entry name" value="HELICASE_CTER"/>
    <property type="match status" value="1"/>
</dbReference>
<reference evidence="9" key="1">
    <citation type="submission" date="2019-10" db="EMBL/GenBank/DDBJ databases">
        <authorList>
            <person name="Zhang R."/>
            <person name="Pan Y."/>
            <person name="Wang J."/>
            <person name="Ma R."/>
            <person name="Yu S."/>
        </authorList>
    </citation>
    <scope>NUCLEOTIDE SEQUENCE</scope>
    <source>
        <strain evidence="9">LA-IB0</strain>
        <tissue evidence="9">Leaf</tissue>
    </source>
</reference>
<dbReference type="GO" id="GO:0016787">
    <property type="term" value="F:hydrolase activity"/>
    <property type="evidence" value="ECO:0007669"/>
    <property type="project" value="UniProtKB-KW"/>
</dbReference>
<dbReference type="GO" id="GO:0003723">
    <property type="term" value="F:RNA binding"/>
    <property type="evidence" value="ECO:0007669"/>
    <property type="project" value="UniProtKB-UniRule"/>
</dbReference>
<dbReference type="SMART" id="SM00490">
    <property type="entry name" value="HELICc"/>
    <property type="match status" value="1"/>
</dbReference>
<keyword evidence="6" id="KW-0812">Transmembrane</keyword>
<dbReference type="AlphaFoldDB" id="A0AAV6W7Z4"/>
<evidence type="ECO:0000256" key="6">
    <source>
        <dbReference type="SAM" id="Phobius"/>
    </source>
</evidence>